<dbReference type="PANTHER" id="PTHR10587">
    <property type="entry name" value="GLYCOSYL TRANSFERASE-RELATED"/>
    <property type="match status" value="1"/>
</dbReference>
<dbReference type="PANTHER" id="PTHR10587:SF137">
    <property type="entry name" value="4-DEOXY-4-FORMAMIDO-L-ARABINOSE-PHOSPHOUNDECAPRENOL DEFORMYLASE ARND-RELATED"/>
    <property type="match status" value="1"/>
</dbReference>
<dbReference type="SUPFAM" id="SSF88713">
    <property type="entry name" value="Glycoside hydrolase/deacetylase"/>
    <property type="match status" value="1"/>
</dbReference>
<dbReference type="Proteomes" id="UP000451233">
    <property type="component" value="Unassembled WGS sequence"/>
</dbReference>
<dbReference type="InterPro" id="IPR045235">
    <property type="entry name" value="PuuE_HpPgdA-like"/>
</dbReference>
<reference evidence="2 3" key="1">
    <citation type="submission" date="2019-11" db="EMBL/GenBank/DDBJ databases">
        <title>Pedobacter sp. HMF7056 Genome sequencing and assembly.</title>
        <authorList>
            <person name="Kang H."/>
            <person name="Kim H."/>
            <person name="Joh K."/>
        </authorList>
    </citation>
    <scope>NUCLEOTIDE SEQUENCE [LARGE SCALE GENOMIC DNA]</scope>
    <source>
        <strain evidence="2 3">HMF7056</strain>
    </source>
</reference>
<proteinExistence type="predicted"/>
<organism evidence="2 3">
    <name type="scientific">Hufsiella ginkgonis</name>
    <dbReference type="NCBI Taxonomy" id="2695274"/>
    <lineage>
        <taxon>Bacteria</taxon>
        <taxon>Pseudomonadati</taxon>
        <taxon>Bacteroidota</taxon>
        <taxon>Sphingobacteriia</taxon>
        <taxon>Sphingobacteriales</taxon>
        <taxon>Sphingobacteriaceae</taxon>
        <taxon>Hufsiella</taxon>
    </lineage>
</organism>
<dbReference type="RefSeq" id="WP_160906180.1">
    <property type="nucleotide sequence ID" value="NZ_WVHS01000002.1"/>
</dbReference>
<dbReference type="Pfam" id="PF11959">
    <property type="entry name" value="DUF3473"/>
    <property type="match status" value="1"/>
</dbReference>
<accession>A0A7K1XWH8</accession>
<dbReference type="AlphaFoldDB" id="A0A7K1XWH8"/>
<keyword evidence="3" id="KW-1185">Reference proteome</keyword>
<dbReference type="InterPro" id="IPR002509">
    <property type="entry name" value="NODB_dom"/>
</dbReference>
<dbReference type="GO" id="GO:0005975">
    <property type="term" value="P:carbohydrate metabolic process"/>
    <property type="evidence" value="ECO:0007669"/>
    <property type="project" value="InterPro"/>
</dbReference>
<sequence>MVLLSFDIEEFDMPAEYGRHLPFGEQISISVAGTRSILDLLDRQQVKATFFCTATFALNAKELIREMIDRGHEVASHGYYHSSFDIKDLAESRVVLESITGQPVTGYRMARMMPIDELEIAMAGYHYNSSLNPTWIPGRYNNWNKPRKLFRYQGILQLPASVSPLMRIPLFWLSFHNFPMWLYRFLCHRTYRNDGYLNLYFHPWEFTDLAIEKLNMPGFVHKNSGDKMTSRMEHLIDHLKTKGLKFDTIRGFLADKKTVAKAIRKL</sequence>
<evidence type="ECO:0000259" key="1">
    <source>
        <dbReference type="PROSITE" id="PS51677"/>
    </source>
</evidence>
<dbReference type="CDD" id="cd10941">
    <property type="entry name" value="CE4_PuuE_HpPgdA_like_2"/>
    <property type="match status" value="1"/>
</dbReference>
<name>A0A7K1XWH8_9SPHI</name>
<dbReference type="PROSITE" id="PS51677">
    <property type="entry name" value="NODB"/>
    <property type="match status" value="1"/>
</dbReference>
<dbReference type="InterPro" id="IPR022560">
    <property type="entry name" value="DUF3473"/>
</dbReference>
<evidence type="ECO:0000313" key="2">
    <source>
        <dbReference type="EMBL" id="MXV15167.1"/>
    </source>
</evidence>
<gene>
    <name evidence="2" type="ORF">GS398_07635</name>
</gene>
<feature type="domain" description="NodB homology" evidence="1">
    <location>
        <begin position="1"/>
        <end position="90"/>
    </location>
</feature>
<evidence type="ECO:0000313" key="3">
    <source>
        <dbReference type="Proteomes" id="UP000451233"/>
    </source>
</evidence>
<comment type="caution">
    <text evidence="2">The sequence shown here is derived from an EMBL/GenBank/DDBJ whole genome shotgun (WGS) entry which is preliminary data.</text>
</comment>
<dbReference type="GO" id="GO:0016810">
    <property type="term" value="F:hydrolase activity, acting on carbon-nitrogen (but not peptide) bonds"/>
    <property type="evidence" value="ECO:0007669"/>
    <property type="project" value="InterPro"/>
</dbReference>
<dbReference type="InterPro" id="IPR011330">
    <property type="entry name" value="Glyco_hydro/deAcase_b/a-brl"/>
</dbReference>
<dbReference type="Pfam" id="PF01522">
    <property type="entry name" value="Polysacc_deac_1"/>
    <property type="match status" value="1"/>
</dbReference>
<protein>
    <submittedName>
        <fullName evidence="2">Polysaccharide deacetylase family protein</fullName>
    </submittedName>
</protein>
<dbReference type="InterPro" id="IPR050248">
    <property type="entry name" value="Polysacc_deacetylase_ArnD"/>
</dbReference>
<dbReference type="Gene3D" id="3.20.20.370">
    <property type="entry name" value="Glycoside hydrolase/deacetylase"/>
    <property type="match status" value="1"/>
</dbReference>
<dbReference type="EMBL" id="WVHS01000002">
    <property type="protein sequence ID" value="MXV15167.1"/>
    <property type="molecule type" value="Genomic_DNA"/>
</dbReference>